<dbReference type="InterPro" id="IPR036444">
    <property type="entry name" value="PLipase_A2_dom_sf"/>
</dbReference>
<dbReference type="Proteomes" id="UP001501116">
    <property type="component" value="Unassembled WGS sequence"/>
</dbReference>
<dbReference type="Gene3D" id="1.20.90.10">
    <property type="entry name" value="Phospholipase A2 domain"/>
    <property type="match status" value="1"/>
</dbReference>
<feature type="chain" id="PRO_5047041264" evidence="1">
    <location>
        <begin position="31"/>
        <end position="143"/>
    </location>
</feature>
<dbReference type="InterPro" id="IPR015141">
    <property type="entry name" value="PLipase_A2_prok/fun"/>
</dbReference>
<dbReference type="Pfam" id="PF09056">
    <property type="entry name" value="Phospholip_A2_3"/>
    <property type="match status" value="1"/>
</dbReference>
<name>A0ABN2Q4G2_9PSEU</name>
<protein>
    <submittedName>
        <fullName evidence="2">Phospholipase</fullName>
    </submittedName>
</protein>
<keyword evidence="3" id="KW-1185">Reference proteome</keyword>
<reference evidence="2 3" key="1">
    <citation type="journal article" date="2019" name="Int. J. Syst. Evol. Microbiol.">
        <title>The Global Catalogue of Microorganisms (GCM) 10K type strain sequencing project: providing services to taxonomists for standard genome sequencing and annotation.</title>
        <authorList>
            <consortium name="The Broad Institute Genomics Platform"/>
            <consortium name="The Broad Institute Genome Sequencing Center for Infectious Disease"/>
            <person name="Wu L."/>
            <person name="Ma J."/>
        </authorList>
    </citation>
    <scope>NUCLEOTIDE SEQUENCE [LARGE SCALE GENOMIC DNA]</scope>
    <source>
        <strain evidence="2 3">JCM 14545</strain>
    </source>
</reference>
<proteinExistence type="predicted"/>
<accession>A0ABN2Q4G2</accession>
<gene>
    <name evidence="2" type="ORF">GCM10009754_08850</name>
</gene>
<dbReference type="RefSeq" id="WP_344413673.1">
    <property type="nucleotide sequence ID" value="NZ_BAAANN010000003.1"/>
</dbReference>
<organism evidence="2 3">
    <name type="scientific">Amycolatopsis minnesotensis</name>
    <dbReference type="NCBI Taxonomy" id="337894"/>
    <lineage>
        <taxon>Bacteria</taxon>
        <taxon>Bacillati</taxon>
        <taxon>Actinomycetota</taxon>
        <taxon>Actinomycetes</taxon>
        <taxon>Pseudonocardiales</taxon>
        <taxon>Pseudonocardiaceae</taxon>
        <taxon>Amycolatopsis</taxon>
    </lineage>
</organism>
<evidence type="ECO:0000256" key="1">
    <source>
        <dbReference type="SAM" id="SignalP"/>
    </source>
</evidence>
<feature type="signal peptide" evidence="1">
    <location>
        <begin position="1"/>
        <end position="30"/>
    </location>
</feature>
<dbReference type="EMBL" id="BAAANN010000003">
    <property type="protein sequence ID" value="GAA1943666.1"/>
    <property type="molecule type" value="Genomic_DNA"/>
</dbReference>
<evidence type="ECO:0000313" key="3">
    <source>
        <dbReference type="Proteomes" id="UP001501116"/>
    </source>
</evidence>
<comment type="caution">
    <text evidence="2">The sequence shown here is derived from an EMBL/GenBank/DDBJ whole genome shotgun (WGS) entry which is preliminary data.</text>
</comment>
<keyword evidence="1" id="KW-0732">Signal</keyword>
<dbReference type="SUPFAM" id="SSF48619">
    <property type="entry name" value="Phospholipase A2, PLA2"/>
    <property type="match status" value="1"/>
</dbReference>
<sequence length="143" mass="15938">MTLSTLHRRIATVAVGLASAGVISTGTAQADSIQTITDKYLFSTSLSSFENIRDSKPYPTQLDWSSDACSWSPDKPVGFDFKPGCHRHDFGYRNYKKQSRFNDTSKKKIDDNFYSDLKGICKGNAACNGIAWIYYQAVRKMGS</sequence>
<evidence type="ECO:0000313" key="2">
    <source>
        <dbReference type="EMBL" id="GAA1943666.1"/>
    </source>
</evidence>